<feature type="domain" description="tRNA-specific 2-thiouridylase MnmA-like central" evidence="13">
    <location>
        <begin position="182"/>
        <end position="249"/>
    </location>
</feature>
<dbReference type="EC" id="2.8.1.14" evidence="3"/>
<keyword evidence="6" id="KW-0819">tRNA processing</keyword>
<comment type="similarity">
    <text evidence="2">Belongs to the MnmA/TRMU family.</text>
</comment>
<dbReference type="PANTHER" id="PTHR11933:SF5">
    <property type="entry name" value="MITOCHONDRIAL TRNA-SPECIFIC 2-THIOURIDYLASE 1"/>
    <property type="match status" value="1"/>
</dbReference>
<dbReference type="GO" id="GO:0002143">
    <property type="term" value="P:tRNA wobble position uridine thiolation"/>
    <property type="evidence" value="ECO:0007669"/>
    <property type="project" value="TreeGrafter"/>
</dbReference>
<dbReference type="GO" id="GO:0061708">
    <property type="term" value="F:tRNA-5-taurinomethyluridine 2-sulfurtransferase"/>
    <property type="evidence" value="ECO:0007669"/>
    <property type="project" value="UniProtKB-EC"/>
</dbReference>
<evidence type="ECO:0000256" key="9">
    <source>
        <dbReference type="ARBA" id="ARBA00022884"/>
    </source>
</evidence>
<dbReference type="Pfam" id="PF03054">
    <property type="entry name" value="tRNA_Me_trans"/>
    <property type="match status" value="1"/>
</dbReference>
<dbReference type="InterPro" id="IPR014729">
    <property type="entry name" value="Rossmann-like_a/b/a_fold"/>
</dbReference>
<evidence type="ECO:0000256" key="6">
    <source>
        <dbReference type="ARBA" id="ARBA00022694"/>
    </source>
</evidence>
<proteinExistence type="inferred from homology"/>
<reference evidence="15" key="1">
    <citation type="submission" date="2022-11" db="UniProtKB">
        <authorList>
            <consortium name="WormBaseParasite"/>
        </authorList>
    </citation>
    <scope>IDENTIFICATION</scope>
</reference>
<keyword evidence="5" id="KW-0808">Transferase</keyword>
<sequence>MVNWDHVEEGEIHCPRTKDQADAERLCGQLKIDFHVVNFVKEYWNRVFVDLLENYKRGRTVVSDVWCNKYIKFDLLHKFVFDELKVDAIATGHFARTSFGDFLENWSEKEDVRLFRGADPLKDQTHFLSSLSQEQLRRVMFPIGSLYKPRVREIAKTAGFHIHDKAESMGICFVGNRRDFDDFLAKYIDPTPGVLINIDTGKVVGEHMGVHNYTIGKRIGIGPQEGIRSNEGYFVAEIDWKTQTVYVCESSQHPCLFVTKFAITKPHWICKSPKFDSNIAKIQFRHQRTVPPLKCQLKFDPEVSRFVLIPKNPIRATAPGQKMKKRKWTMETQFSYYVLS</sequence>
<dbReference type="AlphaFoldDB" id="A0A914BY32"/>
<dbReference type="FunFam" id="2.30.30.280:FF:000001">
    <property type="entry name" value="tRNA-specific 2-thiouridylase MnmA"/>
    <property type="match status" value="1"/>
</dbReference>
<keyword evidence="9" id="KW-0694">RNA-binding</keyword>
<evidence type="ECO:0000256" key="7">
    <source>
        <dbReference type="ARBA" id="ARBA00022741"/>
    </source>
</evidence>
<dbReference type="Gene3D" id="2.30.30.280">
    <property type="entry name" value="Adenine nucleotide alpha hydrolases-like domains"/>
    <property type="match status" value="1"/>
</dbReference>
<protein>
    <recommendedName>
        <fullName evidence="3">tRNA-5-taurinomethyluridine 2-sulfurtransferase</fullName>
        <ecNumber evidence="3">2.8.1.14</ecNumber>
    </recommendedName>
</protein>
<evidence type="ECO:0000313" key="15">
    <source>
        <dbReference type="WBParaSite" id="ACRNAN_Path_1247.g4860.t1"/>
    </source>
</evidence>
<comment type="catalytic activity">
    <reaction evidence="11">
        <text>5-taurinomethyluridine(34) in tRNA + S-sulfanyl-L-cysteinyl-[protein] + AH2 + ATP = 5-taurinomethyl-2-thiouridine(34) in tRNA + L-cysteinyl-[protein] + A + AMP + diphosphate + H(+)</text>
        <dbReference type="Rhea" id="RHEA:47040"/>
        <dbReference type="Rhea" id="RHEA-COMP:10131"/>
        <dbReference type="Rhea" id="RHEA-COMP:11726"/>
        <dbReference type="Rhea" id="RHEA-COMP:11732"/>
        <dbReference type="Rhea" id="RHEA-COMP:11733"/>
        <dbReference type="ChEBI" id="CHEBI:13193"/>
        <dbReference type="ChEBI" id="CHEBI:15378"/>
        <dbReference type="ChEBI" id="CHEBI:17499"/>
        <dbReference type="ChEBI" id="CHEBI:29950"/>
        <dbReference type="ChEBI" id="CHEBI:30616"/>
        <dbReference type="ChEBI" id="CHEBI:33019"/>
        <dbReference type="ChEBI" id="CHEBI:61963"/>
        <dbReference type="ChEBI" id="CHEBI:87171"/>
        <dbReference type="ChEBI" id="CHEBI:87172"/>
        <dbReference type="ChEBI" id="CHEBI:456215"/>
        <dbReference type="EC" id="2.8.1.14"/>
    </reaction>
</comment>
<accession>A0A914BY32</accession>
<evidence type="ECO:0000259" key="12">
    <source>
        <dbReference type="Pfam" id="PF20258"/>
    </source>
</evidence>
<evidence type="ECO:0000313" key="14">
    <source>
        <dbReference type="Proteomes" id="UP000887540"/>
    </source>
</evidence>
<evidence type="ECO:0000256" key="3">
    <source>
        <dbReference type="ARBA" id="ARBA00011953"/>
    </source>
</evidence>
<dbReference type="Pfam" id="PF20259">
    <property type="entry name" value="tRNA_Me_trans_M"/>
    <property type="match status" value="1"/>
</dbReference>
<evidence type="ECO:0000256" key="2">
    <source>
        <dbReference type="ARBA" id="ARBA00006191"/>
    </source>
</evidence>
<name>A0A914BY32_9BILA</name>
<dbReference type="InterPro" id="IPR046884">
    <property type="entry name" value="MnmA-like_central"/>
</dbReference>
<dbReference type="Gene3D" id="3.40.50.620">
    <property type="entry name" value="HUPs"/>
    <property type="match status" value="1"/>
</dbReference>
<evidence type="ECO:0000256" key="10">
    <source>
        <dbReference type="ARBA" id="ARBA00023157"/>
    </source>
</evidence>
<dbReference type="InterPro" id="IPR046885">
    <property type="entry name" value="MnmA-like_C"/>
</dbReference>
<dbReference type="Proteomes" id="UP000887540">
    <property type="component" value="Unplaced"/>
</dbReference>
<evidence type="ECO:0000256" key="8">
    <source>
        <dbReference type="ARBA" id="ARBA00022840"/>
    </source>
</evidence>
<comment type="function">
    <text evidence="1">Catalyzes the 2-thiolation of uridine at the wobble position (U34) of mitochondrial tRNA(Lys), tRNA(Glu) and tRNA(Gln). Required for the formation of 5-taurinomethyl-2-thiouridine (tm5s2U) of mitochondrial tRNA(Lys), tRNA(Glu), and tRNA(Gln) at the wobble position. ATP is required to activate the C2 atom of the wobble base.</text>
</comment>
<dbReference type="GO" id="GO:0005524">
    <property type="term" value="F:ATP binding"/>
    <property type="evidence" value="ECO:0007669"/>
    <property type="project" value="UniProtKB-KW"/>
</dbReference>
<dbReference type="NCBIfam" id="TIGR00420">
    <property type="entry name" value="trmU"/>
    <property type="match status" value="1"/>
</dbReference>
<feature type="domain" description="tRNA-specific 2-thiouridylase MnmA-like C-terminal" evidence="12">
    <location>
        <begin position="259"/>
        <end position="321"/>
    </location>
</feature>
<keyword evidence="7" id="KW-0547">Nucleotide-binding</keyword>
<evidence type="ECO:0000256" key="1">
    <source>
        <dbReference type="ARBA" id="ARBA00003986"/>
    </source>
</evidence>
<dbReference type="GO" id="GO:0000049">
    <property type="term" value="F:tRNA binding"/>
    <property type="evidence" value="ECO:0007669"/>
    <property type="project" value="UniProtKB-KW"/>
</dbReference>
<evidence type="ECO:0000256" key="11">
    <source>
        <dbReference type="ARBA" id="ARBA00049564"/>
    </source>
</evidence>
<keyword evidence="8" id="KW-0067">ATP-binding</keyword>
<evidence type="ECO:0000256" key="4">
    <source>
        <dbReference type="ARBA" id="ARBA00022555"/>
    </source>
</evidence>
<dbReference type="Pfam" id="PF20258">
    <property type="entry name" value="tRNA_Me_trans_C"/>
    <property type="match status" value="1"/>
</dbReference>
<dbReference type="InterPro" id="IPR023382">
    <property type="entry name" value="MnmA-like_central_sf"/>
</dbReference>
<evidence type="ECO:0000256" key="5">
    <source>
        <dbReference type="ARBA" id="ARBA00022679"/>
    </source>
</evidence>
<dbReference type="SUPFAM" id="SSF52402">
    <property type="entry name" value="Adenine nucleotide alpha hydrolases-like"/>
    <property type="match status" value="1"/>
</dbReference>
<dbReference type="GO" id="GO:0005739">
    <property type="term" value="C:mitochondrion"/>
    <property type="evidence" value="ECO:0007669"/>
    <property type="project" value="TreeGrafter"/>
</dbReference>
<keyword evidence="4" id="KW-0820">tRNA-binding</keyword>
<dbReference type="CDD" id="cd01998">
    <property type="entry name" value="MnmA_TRMU-like"/>
    <property type="match status" value="1"/>
</dbReference>
<evidence type="ECO:0000259" key="13">
    <source>
        <dbReference type="Pfam" id="PF20259"/>
    </source>
</evidence>
<keyword evidence="10" id="KW-1015">Disulfide bond</keyword>
<dbReference type="PANTHER" id="PTHR11933">
    <property type="entry name" value="TRNA 5-METHYLAMINOMETHYL-2-THIOURIDYLATE -METHYLTRANSFERASE"/>
    <property type="match status" value="1"/>
</dbReference>
<dbReference type="WBParaSite" id="ACRNAN_Path_1247.g4860.t1">
    <property type="protein sequence ID" value="ACRNAN_Path_1247.g4860.t1"/>
    <property type="gene ID" value="ACRNAN_Path_1247.g4860"/>
</dbReference>
<dbReference type="InterPro" id="IPR004506">
    <property type="entry name" value="MnmA-like"/>
</dbReference>
<organism evidence="14 15">
    <name type="scientific">Acrobeloides nanus</name>
    <dbReference type="NCBI Taxonomy" id="290746"/>
    <lineage>
        <taxon>Eukaryota</taxon>
        <taxon>Metazoa</taxon>
        <taxon>Ecdysozoa</taxon>
        <taxon>Nematoda</taxon>
        <taxon>Chromadorea</taxon>
        <taxon>Rhabditida</taxon>
        <taxon>Tylenchina</taxon>
        <taxon>Cephalobomorpha</taxon>
        <taxon>Cephaloboidea</taxon>
        <taxon>Cephalobidae</taxon>
        <taxon>Acrobeloides</taxon>
    </lineage>
</organism>
<keyword evidence="14" id="KW-1185">Reference proteome</keyword>